<evidence type="ECO:0000256" key="3">
    <source>
        <dbReference type="ARBA" id="ARBA00023014"/>
    </source>
</evidence>
<evidence type="ECO:0000259" key="4">
    <source>
        <dbReference type="PROSITE" id="PS51918"/>
    </source>
</evidence>
<protein>
    <submittedName>
        <fullName evidence="5">Radical SAM protein</fullName>
    </submittedName>
</protein>
<comment type="caution">
    <text evidence="5">The sequence shown here is derived from an EMBL/GenBank/DDBJ whole genome shotgun (WGS) entry which is preliminary data.</text>
</comment>
<feature type="domain" description="Radical SAM core" evidence="4">
    <location>
        <begin position="15"/>
        <end position="246"/>
    </location>
</feature>
<dbReference type="SFLD" id="SFLDG01084">
    <property type="entry name" value="Uncharacterised_Radical_SAM_Su"/>
    <property type="match status" value="1"/>
</dbReference>
<sequence length="263" mass="30807">MKIVRIKARKAFNPTKIPGANYVVNQYVGCQHACLYCYARFMCKWYKYGKWGNWVVIRENVAELVKRESVKGTVYMSSVSDPYQPIEKEIELTRRILENMNKRIRLGILTKSDLALRDIDLFKEFTDIEVGLTVNGFDGKLKKEIEPLTPSNERRIHALKVLYENGIKNYAFISPIIPNLVDVEQLIKETRDLVNFYWFEFLNLKASGKEFREWLKQNYPESYDLISDKTKAEKYVKEVVNAIKKAEIFVKGICVHYPIMVVK</sequence>
<dbReference type="CDD" id="cd01335">
    <property type="entry name" value="Radical_SAM"/>
    <property type="match status" value="1"/>
</dbReference>
<organism evidence="5">
    <name type="scientific">Thermococcus litoralis</name>
    <dbReference type="NCBI Taxonomy" id="2265"/>
    <lineage>
        <taxon>Archaea</taxon>
        <taxon>Methanobacteriati</taxon>
        <taxon>Methanobacteriota</taxon>
        <taxon>Thermococci</taxon>
        <taxon>Thermococcales</taxon>
        <taxon>Thermococcaceae</taxon>
        <taxon>Thermococcus</taxon>
    </lineage>
</organism>
<keyword evidence="2" id="KW-0408">Iron</keyword>
<evidence type="ECO:0000313" key="5">
    <source>
        <dbReference type="EMBL" id="HHI01056.1"/>
    </source>
</evidence>
<keyword evidence="3" id="KW-0411">Iron-sulfur</keyword>
<dbReference type="GO" id="GO:0051536">
    <property type="term" value="F:iron-sulfur cluster binding"/>
    <property type="evidence" value="ECO:0007669"/>
    <property type="project" value="UniProtKB-KW"/>
</dbReference>
<dbReference type="EMBL" id="DRTU01000255">
    <property type="protein sequence ID" value="HHI01056.1"/>
    <property type="molecule type" value="Genomic_DNA"/>
</dbReference>
<dbReference type="Pfam" id="PF04055">
    <property type="entry name" value="Radical_SAM"/>
    <property type="match status" value="1"/>
</dbReference>
<dbReference type="PANTHER" id="PTHR43432:SF6">
    <property type="entry name" value="RADICAL SAM CORE DOMAIN-CONTAINING PROTEIN"/>
    <property type="match status" value="1"/>
</dbReference>
<dbReference type="InterPro" id="IPR040086">
    <property type="entry name" value="MJ0683-like"/>
</dbReference>
<dbReference type="PROSITE" id="PS51918">
    <property type="entry name" value="RADICAL_SAM"/>
    <property type="match status" value="1"/>
</dbReference>
<reference evidence="5" key="1">
    <citation type="journal article" date="2020" name="mSystems">
        <title>Genome- and Community-Level Interaction Insights into Carbon Utilization and Element Cycling Functions of Hydrothermarchaeota in Hydrothermal Sediment.</title>
        <authorList>
            <person name="Zhou Z."/>
            <person name="Liu Y."/>
            <person name="Xu W."/>
            <person name="Pan J."/>
            <person name="Luo Z.H."/>
            <person name="Li M."/>
        </authorList>
    </citation>
    <scope>NUCLEOTIDE SEQUENCE [LARGE SCALE GENOMIC DNA]</scope>
    <source>
        <strain evidence="5">HyVt-93</strain>
    </source>
</reference>
<proteinExistence type="predicted"/>
<evidence type="ECO:0000256" key="2">
    <source>
        <dbReference type="ARBA" id="ARBA00023004"/>
    </source>
</evidence>
<gene>
    <name evidence="5" type="ORF">ENL40_06290</name>
</gene>
<dbReference type="InterPro" id="IPR007197">
    <property type="entry name" value="rSAM"/>
</dbReference>
<dbReference type="InterPro" id="IPR058240">
    <property type="entry name" value="rSAM_sf"/>
</dbReference>
<dbReference type="AlphaFoldDB" id="A0A7C5JY30"/>
<dbReference type="GO" id="GO:0003824">
    <property type="term" value="F:catalytic activity"/>
    <property type="evidence" value="ECO:0007669"/>
    <property type="project" value="InterPro"/>
</dbReference>
<dbReference type="SUPFAM" id="SSF102114">
    <property type="entry name" value="Radical SAM enzymes"/>
    <property type="match status" value="1"/>
</dbReference>
<dbReference type="Gene3D" id="3.80.30.30">
    <property type="match status" value="1"/>
</dbReference>
<dbReference type="GO" id="GO:0046872">
    <property type="term" value="F:metal ion binding"/>
    <property type="evidence" value="ECO:0007669"/>
    <property type="project" value="UniProtKB-KW"/>
</dbReference>
<dbReference type="SFLD" id="SFLDS00029">
    <property type="entry name" value="Radical_SAM"/>
    <property type="match status" value="1"/>
</dbReference>
<keyword evidence="1" id="KW-0479">Metal-binding</keyword>
<name>A0A7C5JY30_THELI</name>
<evidence type="ECO:0000256" key="1">
    <source>
        <dbReference type="ARBA" id="ARBA00022723"/>
    </source>
</evidence>
<dbReference type="Proteomes" id="UP000886217">
    <property type="component" value="Unassembled WGS sequence"/>
</dbReference>
<dbReference type="PANTHER" id="PTHR43432">
    <property type="entry name" value="SLR0285 PROTEIN"/>
    <property type="match status" value="1"/>
</dbReference>
<accession>A0A7C5JY30</accession>